<protein>
    <submittedName>
        <fullName evidence="1">Uncharacterized protein</fullName>
    </submittedName>
</protein>
<gene>
    <name evidence="1" type="ORF">DRW48_15185</name>
</gene>
<dbReference type="KEGG" id="pars:DRW48_15185"/>
<name>A0A344PN87_9RHOB</name>
<evidence type="ECO:0000313" key="2">
    <source>
        <dbReference type="Proteomes" id="UP000252023"/>
    </source>
</evidence>
<reference evidence="2" key="1">
    <citation type="submission" date="2018-07" db="EMBL/GenBank/DDBJ databases">
        <title>Genome sequencing of Paracoccus sp. SC2-6.</title>
        <authorList>
            <person name="Heo J."/>
            <person name="Kim S.-J."/>
            <person name="Kwon S.-W."/>
        </authorList>
    </citation>
    <scope>NUCLEOTIDE SEQUENCE [LARGE SCALE GENOMIC DNA]</scope>
    <source>
        <strain evidence="2">SC2-6</strain>
    </source>
</reference>
<proteinExistence type="predicted"/>
<dbReference type="RefSeq" id="WP_114077130.1">
    <property type="nucleotide sequence ID" value="NZ_CP030918.1"/>
</dbReference>
<dbReference type="Proteomes" id="UP000252023">
    <property type="component" value="Chromosome"/>
</dbReference>
<evidence type="ECO:0000313" key="1">
    <source>
        <dbReference type="EMBL" id="AXC50842.1"/>
    </source>
</evidence>
<keyword evidence="2" id="KW-1185">Reference proteome</keyword>
<accession>A0A344PN87</accession>
<sequence length="85" mass="9178">MNQILVRYDIADFAAFKTAFDNDAEDRGNNGLSLLQLWREGANRAWALFTSGNPVKAQAYLDGAAAVFNSQAGVSAVEAHMLETA</sequence>
<dbReference type="AlphaFoldDB" id="A0A344PN87"/>
<dbReference type="OrthoDB" id="7726846at2"/>
<organism evidence="1 2">
    <name type="scientific">Paracoccus suum</name>
    <dbReference type="NCBI Taxonomy" id="2259340"/>
    <lineage>
        <taxon>Bacteria</taxon>
        <taxon>Pseudomonadati</taxon>
        <taxon>Pseudomonadota</taxon>
        <taxon>Alphaproteobacteria</taxon>
        <taxon>Rhodobacterales</taxon>
        <taxon>Paracoccaceae</taxon>
        <taxon>Paracoccus</taxon>
    </lineage>
</organism>
<dbReference type="EMBL" id="CP030918">
    <property type="protein sequence ID" value="AXC50842.1"/>
    <property type="molecule type" value="Genomic_DNA"/>
</dbReference>